<dbReference type="Proteomes" id="UP000198891">
    <property type="component" value="Unassembled WGS sequence"/>
</dbReference>
<evidence type="ECO:0000313" key="3">
    <source>
        <dbReference type="Proteomes" id="UP000198891"/>
    </source>
</evidence>
<sequence>MIRHVVAWKLAATEPAQKAADAAEITRLLSGLVGVVPSIVSLSVGPNMAYFESNWDVVLVADYADLAGLDAYQTHPAHLEVVPQIRALAAERAAVDIEL</sequence>
<evidence type="ECO:0000313" key="2">
    <source>
        <dbReference type="EMBL" id="SDY59402.1"/>
    </source>
</evidence>
<organism evidence="2 3">
    <name type="scientific">Herbiconiux ginsengi</name>
    <dbReference type="NCBI Taxonomy" id="381665"/>
    <lineage>
        <taxon>Bacteria</taxon>
        <taxon>Bacillati</taxon>
        <taxon>Actinomycetota</taxon>
        <taxon>Actinomycetes</taxon>
        <taxon>Micrococcales</taxon>
        <taxon>Microbacteriaceae</taxon>
        <taxon>Herbiconiux</taxon>
    </lineage>
</organism>
<evidence type="ECO:0000259" key="1">
    <source>
        <dbReference type="PROSITE" id="PS51502"/>
    </source>
</evidence>
<gene>
    <name evidence="2" type="ORF">SAMN05216554_0827</name>
</gene>
<dbReference type="SMART" id="SM00886">
    <property type="entry name" value="Dabb"/>
    <property type="match status" value="1"/>
</dbReference>
<dbReference type="InterPro" id="IPR011008">
    <property type="entry name" value="Dimeric_a/b-barrel"/>
</dbReference>
<protein>
    <submittedName>
        <fullName evidence="2">Stress responsive A/B Barrel Domain</fullName>
    </submittedName>
</protein>
<name>A0A1H3L4N3_9MICO</name>
<accession>A0A1H3L4N3</accession>
<dbReference type="PANTHER" id="PTHR37832">
    <property type="entry name" value="BLL2683 PROTEIN"/>
    <property type="match status" value="1"/>
</dbReference>
<dbReference type="PANTHER" id="PTHR37832:SF1">
    <property type="entry name" value="STRESS-RESPONSE A_B BARREL DOMAIN-CONTAINING PROTEIN"/>
    <property type="match status" value="1"/>
</dbReference>
<dbReference type="Gene3D" id="3.30.70.100">
    <property type="match status" value="1"/>
</dbReference>
<dbReference type="SUPFAM" id="SSF54909">
    <property type="entry name" value="Dimeric alpha+beta barrel"/>
    <property type="match status" value="1"/>
</dbReference>
<dbReference type="InterPro" id="IPR013097">
    <property type="entry name" value="Dabb"/>
</dbReference>
<reference evidence="2 3" key="1">
    <citation type="submission" date="2016-10" db="EMBL/GenBank/DDBJ databases">
        <authorList>
            <person name="de Groot N.N."/>
        </authorList>
    </citation>
    <scope>NUCLEOTIDE SEQUENCE [LARGE SCALE GENOMIC DNA]</scope>
    <source>
        <strain evidence="2 3">CGMCC 4.3491</strain>
    </source>
</reference>
<dbReference type="RefSeq" id="WP_092549130.1">
    <property type="nucleotide sequence ID" value="NZ_FNPZ01000001.1"/>
</dbReference>
<dbReference type="PROSITE" id="PS51502">
    <property type="entry name" value="S_R_A_B_BARREL"/>
    <property type="match status" value="1"/>
</dbReference>
<dbReference type="Pfam" id="PF07876">
    <property type="entry name" value="Dabb"/>
    <property type="match status" value="1"/>
</dbReference>
<feature type="domain" description="Stress-response A/B barrel" evidence="1">
    <location>
        <begin position="2"/>
        <end position="97"/>
    </location>
</feature>
<dbReference type="AlphaFoldDB" id="A0A1H3L4N3"/>
<dbReference type="OrthoDB" id="9808130at2"/>
<dbReference type="EMBL" id="FNPZ01000001">
    <property type="protein sequence ID" value="SDY59402.1"/>
    <property type="molecule type" value="Genomic_DNA"/>
</dbReference>
<proteinExistence type="predicted"/>
<keyword evidence="3" id="KW-1185">Reference proteome</keyword>
<dbReference type="STRING" id="381665.SAMN05216554_0827"/>